<sequence length="174" mass="18863">MELFGIPIQTIYLYTLIISGSLIIIYLFLGDVVEGISEATGFLNPVLVLAFLTFMSAIGYLLEAFTGLSSVLIIVISSIASLILDTLLNVFVLIPLANAEESLVYTEDSLKGRIAVVIIPIPENGFGEVLIESISGRISKPAASFENKEIEEGKKVLVIDVRDGVLYVVPHSQF</sequence>
<evidence type="ECO:0000259" key="2">
    <source>
        <dbReference type="Pfam" id="PF25842"/>
    </source>
</evidence>
<dbReference type="Gene3D" id="2.40.50.140">
    <property type="entry name" value="Nucleic acid-binding proteins"/>
    <property type="match status" value="1"/>
</dbReference>
<dbReference type="Pfam" id="PF25842">
    <property type="entry name" value="NfeD_TM"/>
    <property type="match status" value="1"/>
</dbReference>
<evidence type="ECO:0000313" key="3">
    <source>
        <dbReference type="EMBL" id="MBS4188963.1"/>
    </source>
</evidence>
<feature type="domain" description="Membrane protein NfeD2 N-terminal transmembrane" evidence="2">
    <location>
        <begin position="1"/>
        <end position="101"/>
    </location>
</feature>
<organism evidence="3 4">
    <name type="scientific">Cytobacillus citreus</name>
    <dbReference type="NCBI Taxonomy" id="2833586"/>
    <lineage>
        <taxon>Bacteria</taxon>
        <taxon>Bacillati</taxon>
        <taxon>Bacillota</taxon>
        <taxon>Bacilli</taxon>
        <taxon>Bacillales</taxon>
        <taxon>Bacillaceae</taxon>
        <taxon>Cytobacillus</taxon>
    </lineage>
</organism>
<keyword evidence="4" id="KW-1185">Reference proteome</keyword>
<comment type="caution">
    <text evidence="3">The sequence shown here is derived from an EMBL/GenBank/DDBJ whole genome shotgun (WGS) entry which is preliminary data.</text>
</comment>
<feature type="transmembrane region" description="Helical" evidence="1">
    <location>
        <begin position="41"/>
        <end position="62"/>
    </location>
</feature>
<feature type="transmembrane region" description="Helical" evidence="1">
    <location>
        <begin position="12"/>
        <end position="29"/>
    </location>
</feature>
<evidence type="ECO:0000313" key="4">
    <source>
        <dbReference type="Proteomes" id="UP000681027"/>
    </source>
</evidence>
<dbReference type="Proteomes" id="UP000681027">
    <property type="component" value="Unassembled WGS sequence"/>
</dbReference>
<reference evidence="3 4" key="1">
    <citation type="submission" date="2021-05" db="EMBL/GenBank/DDBJ databases">
        <title>Novel Bacillus species.</title>
        <authorList>
            <person name="Liu G."/>
        </authorList>
    </citation>
    <scope>NUCLEOTIDE SEQUENCE [LARGE SCALE GENOMIC DNA]</scope>
    <source>
        <strain evidence="3 4">FJAT-49705</strain>
    </source>
</reference>
<dbReference type="InterPro" id="IPR012340">
    <property type="entry name" value="NA-bd_OB-fold"/>
</dbReference>
<protein>
    <submittedName>
        <fullName evidence="3">NfeD family protein</fullName>
    </submittedName>
</protein>
<dbReference type="RefSeq" id="WP_213100454.1">
    <property type="nucleotide sequence ID" value="NZ_JAGYPM010000001.1"/>
</dbReference>
<dbReference type="InterPro" id="IPR058653">
    <property type="entry name" value="NfeD2_TM"/>
</dbReference>
<accession>A0ABS5NNI7</accession>
<name>A0ABS5NNI7_9BACI</name>
<keyword evidence="1" id="KW-0812">Transmembrane</keyword>
<gene>
    <name evidence="3" type="ORF">KHA94_01865</name>
</gene>
<keyword evidence="1" id="KW-0472">Membrane</keyword>
<dbReference type="EMBL" id="JAGYPM010000001">
    <property type="protein sequence ID" value="MBS4188963.1"/>
    <property type="molecule type" value="Genomic_DNA"/>
</dbReference>
<keyword evidence="1" id="KW-1133">Transmembrane helix</keyword>
<proteinExistence type="predicted"/>
<evidence type="ECO:0000256" key="1">
    <source>
        <dbReference type="SAM" id="Phobius"/>
    </source>
</evidence>
<feature type="transmembrane region" description="Helical" evidence="1">
    <location>
        <begin position="68"/>
        <end position="94"/>
    </location>
</feature>